<protein>
    <submittedName>
        <fullName evidence="1">Uncharacterized protein</fullName>
    </submittedName>
</protein>
<dbReference type="Proteomes" id="UP001157418">
    <property type="component" value="Unassembled WGS sequence"/>
</dbReference>
<evidence type="ECO:0000313" key="2">
    <source>
        <dbReference type="Proteomes" id="UP001157418"/>
    </source>
</evidence>
<proteinExistence type="predicted"/>
<dbReference type="EMBL" id="CAKMRJ010005412">
    <property type="protein sequence ID" value="CAH1440832.1"/>
    <property type="molecule type" value="Genomic_DNA"/>
</dbReference>
<keyword evidence="2" id="KW-1185">Reference proteome</keyword>
<sequence>MELRDDSGMQAVSWNLPLVFFEFSLTPSIRKAKENHNISFFLAISLPPSFTRRQTSVISSRHLSQLVTYGSSSIIAARSPCLPVAEALCTKS</sequence>
<organism evidence="1 2">
    <name type="scientific">Lactuca virosa</name>
    <dbReference type="NCBI Taxonomy" id="75947"/>
    <lineage>
        <taxon>Eukaryota</taxon>
        <taxon>Viridiplantae</taxon>
        <taxon>Streptophyta</taxon>
        <taxon>Embryophyta</taxon>
        <taxon>Tracheophyta</taxon>
        <taxon>Spermatophyta</taxon>
        <taxon>Magnoliopsida</taxon>
        <taxon>eudicotyledons</taxon>
        <taxon>Gunneridae</taxon>
        <taxon>Pentapetalae</taxon>
        <taxon>asterids</taxon>
        <taxon>campanulids</taxon>
        <taxon>Asterales</taxon>
        <taxon>Asteraceae</taxon>
        <taxon>Cichorioideae</taxon>
        <taxon>Cichorieae</taxon>
        <taxon>Lactucinae</taxon>
        <taxon>Lactuca</taxon>
    </lineage>
</organism>
<gene>
    <name evidence="1" type="ORF">LVIROSA_LOCUS26941</name>
</gene>
<name>A0AAU9NSL9_9ASTR</name>
<evidence type="ECO:0000313" key="1">
    <source>
        <dbReference type="EMBL" id="CAH1440832.1"/>
    </source>
</evidence>
<reference evidence="1 2" key="1">
    <citation type="submission" date="2022-01" db="EMBL/GenBank/DDBJ databases">
        <authorList>
            <person name="Xiong W."/>
            <person name="Schranz E."/>
        </authorList>
    </citation>
    <scope>NUCLEOTIDE SEQUENCE [LARGE SCALE GENOMIC DNA]</scope>
</reference>
<accession>A0AAU9NSL9</accession>
<dbReference type="AlphaFoldDB" id="A0AAU9NSL9"/>
<comment type="caution">
    <text evidence="1">The sequence shown here is derived from an EMBL/GenBank/DDBJ whole genome shotgun (WGS) entry which is preliminary data.</text>
</comment>